<evidence type="ECO:0000313" key="8">
    <source>
        <dbReference type="EMBL" id="CAB4346237.1"/>
    </source>
</evidence>
<evidence type="ECO:0000313" key="13">
    <source>
        <dbReference type="EMBL" id="CAB4811615.1"/>
    </source>
</evidence>
<reference evidence="8" key="1">
    <citation type="submission" date="2020-05" db="EMBL/GenBank/DDBJ databases">
        <authorList>
            <person name="Chiriac C."/>
            <person name="Salcher M."/>
            <person name="Ghai R."/>
            <person name="Kavagutti S V."/>
        </authorList>
    </citation>
    <scope>NUCLEOTIDE SEQUENCE</scope>
</reference>
<dbReference type="EMBL" id="CAEZXY010000043">
    <property type="protein sequence ID" value="CAB4709876.1"/>
    <property type="molecule type" value="Genomic_DNA"/>
</dbReference>
<organism evidence="8">
    <name type="scientific">freshwater metagenome</name>
    <dbReference type="NCBI Taxonomy" id="449393"/>
    <lineage>
        <taxon>unclassified sequences</taxon>
        <taxon>metagenomes</taxon>
        <taxon>ecological metagenomes</taxon>
    </lineage>
</organism>
<evidence type="ECO:0000313" key="14">
    <source>
        <dbReference type="EMBL" id="CAB4962113.1"/>
    </source>
</evidence>
<name>A0A6J5ZZI8_9ZZZZ</name>
<protein>
    <submittedName>
        <fullName evidence="8">Unannotated protein</fullName>
    </submittedName>
</protein>
<feature type="region of interest" description="Disordered" evidence="6">
    <location>
        <begin position="900"/>
        <end position="939"/>
    </location>
</feature>
<evidence type="ECO:0000256" key="1">
    <source>
        <dbReference type="ARBA" id="ARBA00022475"/>
    </source>
</evidence>
<dbReference type="EMBL" id="CAFBRD010000016">
    <property type="protein sequence ID" value="CAB5075275.1"/>
    <property type="molecule type" value="Genomic_DNA"/>
</dbReference>
<feature type="transmembrane region" description="Helical" evidence="7">
    <location>
        <begin position="175"/>
        <end position="193"/>
    </location>
</feature>
<feature type="coiled-coil region" evidence="5">
    <location>
        <begin position="941"/>
        <end position="984"/>
    </location>
</feature>
<evidence type="ECO:0000313" key="15">
    <source>
        <dbReference type="EMBL" id="CAB4976284.1"/>
    </source>
</evidence>
<keyword evidence="2 7" id="KW-0812">Transmembrane</keyword>
<evidence type="ECO:0000313" key="16">
    <source>
        <dbReference type="EMBL" id="CAB5075275.1"/>
    </source>
</evidence>
<evidence type="ECO:0000256" key="7">
    <source>
        <dbReference type="SAM" id="Phobius"/>
    </source>
</evidence>
<dbReference type="EMBL" id="CAFAAD010000026">
    <property type="protein sequence ID" value="CAB4787628.1"/>
    <property type="molecule type" value="Genomic_DNA"/>
</dbReference>
<feature type="compositionally biased region" description="Polar residues" evidence="6">
    <location>
        <begin position="900"/>
        <end position="911"/>
    </location>
</feature>
<feature type="compositionally biased region" description="Low complexity" evidence="6">
    <location>
        <begin position="912"/>
        <end position="939"/>
    </location>
</feature>
<dbReference type="Pfam" id="PF03699">
    <property type="entry name" value="UPF0182"/>
    <property type="match status" value="1"/>
</dbReference>
<evidence type="ECO:0000313" key="9">
    <source>
        <dbReference type="EMBL" id="CAB4597251.1"/>
    </source>
</evidence>
<sequence>MRLPTDMPQRRRFSRGRIALIVVVAVVFALFMSLRGLAGFWTDWMWFDSLGLGSVFTGILGAKIALGAIFTAAFFVMVIINLVIADRIAPKVRETGPEDDLLDRYHATIGRRTKTVRVVVSLMLALVAGLGMSGEWKQWILFRNGGSFGVKDQTFNTDVGFYVFKLPFYSSVTNWLFASGIIILIVTLVAHYLNGGIRFQTQGQRVTPQVKAHISVLLGLLALVKAADYWLQRYALTYSTRGTVDGATYTDVKAQLPVIYLLLFIALLSFGLFIANIWRRGWTLPVVAVGLWALVSVIAGVGYPAFIQRFVVEPEESARETPYIQHNIDSTRTAMGLSSVDTQPFLFNQDKTVATQNVNDNPGTIRNIRLLDPTIVEPTYQRLQSQYSQLRFNELDVDRYPIKTPSGDIANTQVIIGTRDLNVAQIPQGSWEGQHLAYTHGYGVALAPANATTTQGRPDFLIRNVPQIVDTSRISADVSQPQLYYGENVSGYAITNASREEIDYVQADGQTKFTQYSGSGGVKLDSFIKKAAYGLKFSDWNLVVSNFLNSDSRIVYQRDIRQRIEAVAPFMQFDSDPYPVIQDGRVVYIFDGYTTTDRYPNAQRADSSGLPAGSDLGGKRFNYIRNSVKGVVDTYDGTVKLYIVDPSDPIVNAYQKAFPALFAGVDEMPAVLKAHWRYPEDLFRTQTNMFGRYHISDPKAFYEKTSSWSVAQDPGSTVNGSTAIVTANQTLNGTTILRTKEARISPVYSLMRLPGQATESFVMLRPFVPYSEDDSKKTLTSFMVANSDPAQYGKLTVYEMPSGFNIDGPAIVNANILSDPEVSKYTTLLNQQGSRTQFGSLMLTPVNNSIIYVRPLYVSSDNNTQIPELKQVIAVFGGQVVMKPTLREALQTLFPGANPQTFESSTVVQDDTGSNGSANNGSSSSSTTSTTTIPSTGNATKDQLIDQAAKALAEADAALRNGDLAGYQAKVKEAQNLINRAQALPDGTTSSFGASGSSGSSTTTTTKAIRSGTPA</sequence>
<dbReference type="AlphaFoldDB" id="A0A6J5ZZI8"/>
<proteinExistence type="inferred from homology"/>
<dbReference type="EMBL" id="CAEZTY010000093">
    <property type="protein sequence ID" value="CAB4597251.1"/>
    <property type="molecule type" value="Genomic_DNA"/>
</dbReference>
<dbReference type="EMBL" id="CAFAAM010000169">
    <property type="protein sequence ID" value="CAB4811615.1"/>
    <property type="molecule type" value="Genomic_DNA"/>
</dbReference>
<accession>A0A6J5ZZI8</accession>
<keyword evidence="5" id="KW-0175">Coiled coil</keyword>
<keyword evidence="1" id="KW-1003">Cell membrane</keyword>
<feature type="transmembrane region" description="Helical" evidence="7">
    <location>
        <begin position="115"/>
        <end position="134"/>
    </location>
</feature>
<feature type="region of interest" description="Disordered" evidence="6">
    <location>
        <begin position="985"/>
        <end position="1015"/>
    </location>
</feature>
<evidence type="ECO:0000256" key="6">
    <source>
        <dbReference type="SAM" id="MobiDB-lite"/>
    </source>
</evidence>
<dbReference type="InterPro" id="IPR005372">
    <property type="entry name" value="UPF0182"/>
</dbReference>
<evidence type="ECO:0000256" key="3">
    <source>
        <dbReference type="ARBA" id="ARBA00022989"/>
    </source>
</evidence>
<evidence type="ECO:0000313" key="10">
    <source>
        <dbReference type="EMBL" id="CAB4620712.1"/>
    </source>
</evidence>
<dbReference type="GO" id="GO:0005576">
    <property type="term" value="C:extracellular region"/>
    <property type="evidence" value="ECO:0007669"/>
    <property type="project" value="TreeGrafter"/>
</dbReference>
<feature type="transmembrane region" description="Helical" evidence="7">
    <location>
        <begin position="285"/>
        <end position="306"/>
    </location>
</feature>
<feature type="transmembrane region" description="Helical" evidence="7">
    <location>
        <begin position="61"/>
        <end position="84"/>
    </location>
</feature>
<gene>
    <name evidence="9" type="ORF">UFOPK1762_01698</name>
    <name evidence="10" type="ORF">UFOPK1906_00744</name>
    <name evidence="11" type="ORF">UFOPK2624_01046</name>
    <name evidence="12" type="ORF">UFOPK2969_00516</name>
    <name evidence="13" type="ORF">UFOPK3010_01185</name>
    <name evidence="8" type="ORF">UFOPK3331_01781</name>
    <name evidence="14" type="ORF">UFOPK3785_01561</name>
    <name evidence="15" type="ORF">UFOPK3927_00444</name>
    <name evidence="16" type="ORF">UFOPK4371_00472</name>
</gene>
<evidence type="ECO:0000256" key="4">
    <source>
        <dbReference type="ARBA" id="ARBA00023136"/>
    </source>
</evidence>
<dbReference type="PANTHER" id="PTHR39344">
    <property type="entry name" value="UPF0182 PROTEIN SLL1060"/>
    <property type="match status" value="1"/>
</dbReference>
<keyword evidence="4 7" id="KW-0472">Membrane</keyword>
<evidence type="ECO:0000313" key="11">
    <source>
        <dbReference type="EMBL" id="CAB4709876.1"/>
    </source>
</evidence>
<evidence type="ECO:0000256" key="2">
    <source>
        <dbReference type="ARBA" id="ARBA00022692"/>
    </source>
</evidence>
<feature type="transmembrane region" description="Helical" evidence="7">
    <location>
        <begin position="20"/>
        <end position="41"/>
    </location>
</feature>
<dbReference type="EMBL" id="CAEZVC010000035">
    <property type="protein sequence ID" value="CAB4620712.1"/>
    <property type="molecule type" value="Genomic_DNA"/>
</dbReference>
<evidence type="ECO:0000313" key="12">
    <source>
        <dbReference type="EMBL" id="CAB4787628.1"/>
    </source>
</evidence>
<feature type="compositionally biased region" description="Low complexity" evidence="6">
    <location>
        <begin position="987"/>
        <end position="1006"/>
    </location>
</feature>
<keyword evidence="3 7" id="KW-1133">Transmembrane helix</keyword>
<dbReference type="HAMAP" id="MF_01600">
    <property type="entry name" value="UPF0182"/>
    <property type="match status" value="1"/>
</dbReference>
<feature type="transmembrane region" description="Helical" evidence="7">
    <location>
        <begin position="214"/>
        <end position="231"/>
    </location>
</feature>
<dbReference type="EMBL" id="CAESAL010000097">
    <property type="protein sequence ID" value="CAB4346237.1"/>
    <property type="molecule type" value="Genomic_DNA"/>
</dbReference>
<evidence type="ECO:0000256" key="5">
    <source>
        <dbReference type="SAM" id="Coils"/>
    </source>
</evidence>
<dbReference type="GO" id="GO:0016020">
    <property type="term" value="C:membrane"/>
    <property type="evidence" value="ECO:0007669"/>
    <property type="project" value="InterPro"/>
</dbReference>
<feature type="transmembrane region" description="Helical" evidence="7">
    <location>
        <begin position="258"/>
        <end position="278"/>
    </location>
</feature>
<dbReference type="EMBL" id="CAFBNJ010000099">
    <property type="protein sequence ID" value="CAB4962113.1"/>
    <property type="molecule type" value="Genomic_DNA"/>
</dbReference>
<dbReference type="PANTHER" id="PTHR39344:SF1">
    <property type="entry name" value="UPF0182 PROTEIN SLL1060"/>
    <property type="match status" value="1"/>
</dbReference>
<dbReference type="EMBL" id="CAFBOK010000034">
    <property type="protein sequence ID" value="CAB4976284.1"/>
    <property type="molecule type" value="Genomic_DNA"/>
</dbReference>